<gene>
    <name evidence="2" type="ORF">SPHA_23773</name>
</gene>
<keyword evidence="1" id="KW-0472">Membrane</keyword>
<accession>A0A812BVK0</accession>
<evidence type="ECO:0000313" key="3">
    <source>
        <dbReference type="Proteomes" id="UP000597762"/>
    </source>
</evidence>
<name>A0A812BVK0_ACAPH</name>
<protein>
    <submittedName>
        <fullName evidence="2">Uncharacterized protein</fullName>
    </submittedName>
</protein>
<keyword evidence="1" id="KW-1133">Transmembrane helix</keyword>
<feature type="transmembrane region" description="Helical" evidence="1">
    <location>
        <begin position="155"/>
        <end position="177"/>
    </location>
</feature>
<proteinExistence type="predicted"/>
<feature type="transmembrane region" description="Helical" evidence="1">
    <location>
        <begin position="101"/>
        <end position="124"/>
    </location>
</feature>
<feature type="transmembrane region" description="Helical" evidence="1">
    <location>
        <begin position="189"/>
        <end position="206"/>
    </location>
</feature>
<evidence type="ECO:0000256" key="1">
    <source>
        <dbReference type="SAM" id="Phobius"/>
    </source>
</evidence>
<dbReference type="AlphaFoldDB" id="A0A812BVK0"/>
<evidence type="ECO:0000313" key="2">
    <source>
        <dbReference type="EMBL" id="CAE1243362.1"/>
    </source>
</evidence>
<comment type="caution">
    <text evidence="2">The sequence shown here is derived from an EMBL/GenBank/DDBJ whole genome shotgun (WGS) entry which is preliminary data.</text>
</comment>
<dbReference type="Proteomes" id="UP000597762">
    <property type="component" value="Unassembled WGS sequence"/>
</dbReference>
<reference evidence="2" key="1">
    <citation type="submission" date="2021-01" db="EMBL/GenBank/DDBJ databases">
        <authorList>
            <person name="Li R."/>
            <person name="Bekaert M."/>
        </authorList>
    </citation>
    <scope>NUCLEOTIDE SEQUENCE</scope>
    <source>
        <strain evidence="2">Farmed</strain>
    </source>
</reference>
<feature type="transmembrane region" description="Helical" evidence="1">
    <location>
        <begin position="39"/>
        <end position="62"/>
    </location>
</feature>
<keyword evidence="3" id="KW-1185">Reference proteome</keyword>
<dbReference type="EMBL" id="CAHIKZ030000880">
    <property type="protein sequence ID" value="CAE1243362.1"/>
    <property type="molecule type" value="Genomic_DNA"/>
</dbReference>
<feature type="transmembrane region" description="Helical" evidence="1">
    <location>
        <begin position="131"/>
        <end position="149"/>
    </location>
</feature>
<feature type="transmembrane region" description="Helical" evidence="1">
    <location>
        <begin position="74"/>
        <end position="95"/>
    </location>
</feature>
<sequence>MKSSILCFLYFRRESQREKIKIFPLSDFLFPSDSFYHPFFLSLSLSLSLSLANFLILFHSLFFFPFTHYPSHTFFLIVFSIIPLFTICLCCSLLISLNFYFSSFCITLSFSLALIFPIVIFSLFHLLSNSFYFSHSLSFSFFLSLSIIFSHDFLFSPLFVMSISLSFFLSFFLSFYFSQSLSFFHHTAIFFNSLFFIFSLILNRLLPIKILGMFRQFQIFSQIYGEYAKVLFQINLLLITDLVKSVKSADASQCEKDGNRNEEKR</sequence>
<keyword evidence="1" id="KW-0812">Transmembrane</keyword>
<organism evidence="2 3">
    <name type="scientific">Acanthosepion pharaonis</name>
    <name type="common">Pharaoh cuttlefish</name>
    <name type="synonym">Sepia pharaonis</name>
    <dbReference type="NCBI Taxonomy" id="158019"/>
    <lineage>
        <taxon>Eukaryota</taxon>
        <taxon>Metazoa</taxon>
        <taxon>Spiralia</taxon>
        <taxon>Lophotrochozoa</taxon>
        <taxon>Mollusca</taxon>
        <taxon>Cephalopoda</taxon>
        <taxon>Coleoidea</taxon>
        <taxon>Decapodiformes</taxon>
        <taxon>Sepiida</taxon>
        <taxon>Sepiina</taxon>
        <taxon>Sepiidae</taxon>
        <taxon>Acanthosepion</taxon>
    </lineage>
</organism>